<feature type="region of interest" description="Disordered" evidence="1">
    <location>
        <begin position="141"/>
        <end position="212"/>
    </location>
</feature>
<feature type="compositionally biased region" description="Polar residues" evidence="1">
    <location>
        <begin position="310"/>
        <end position="320"/>
    </location>
</feature>
<protein>
    <submittedName>
        <fullName evidence="3">Uncharacterized protein LOC115625318</fullName>
    </submittedName>
</protein>
<feature type="region of interest" description="Disordered" evidence="1">
    <location>
        <begin position="233"/>
        <end position="264"/>
    </location>
</feature>
<organism evidence="2 3">
    <name type="scientific">Drosophila lebanonensis</name>
    <name type="common">Fruit fly</name>
    <name type="synonym">Scaptodrosophila lebanonensis</name>
    <dbReference type="NCBI Taxonomy" id="7225"/>
    <lineage>
        <taxon>Eukaryota</taxon>
        <taxon>Metazoa</taxon>
        <taxon>Ecdysozoa</taxon>
        <taxon>Arthropoda</taxon>
        <taxon>Hexapoda</taxon>
        <taxon>Insecta</taxon>
        <taxon>Pterygota</taxon>
        <taxon>Neoptera</taxon>
        <taxon>Endopterygota</taxon>
        <taxon>Diptera</taxon>
        <taxon>Brachycera</taxon>
        <taxon>Muscomorpha</taxon>
        <taxon>Ephydroidea</taxon>
        <taxon>Drosophilidae</taxon>
        <taxon>Scaptodrosophila</taxon>
    </lineage>
</organism>
<dbReference type="AlphaFoldDB" id="A0A6J2TL19"/>
<dbReference type="GeneID" id="115625318"/>
<feature type="compositionally biased region" description="Polar residues" evidence="1">
    <location>
        <begin position="240"/>
        <end position="249"/>
    </location>
</feature>
<name>A0A6J2TL19_DROLE</name>
<feature type="compositionally biased region" description="Acidic residues" evidence="1">
    <location>
        <begin position="56"/>
        <end position="67"/>
    </location>
</feature>
<dbReference type="Proteomes" id="UP000504634">
    <property type="component" value="Unplaced"/>
</dbReference>
<evidence type="ECO:0000313" key="2">
    <source>
        <dbReference type="Proteomes" id="UP000504634"/>
    </source>
</evidence>
<feature type="region of interest" description="Disordered" evidence="1">
    <location>
        <begin position="357"/>
        <end position="386"/>
    </location>
</feature>
<dbReference type="OrthoDB" id="2134133at2759"/>
<feature type="region of interest" description="Disordered" evidence="1">
    <location>
        <begin position="18"/>
        <end position="86"/>
    </location>
</feature>
<feature type="compositionally biased region" description="Low complexity" evidence="1">
    <location>
        <begin position="362"/>
        <end position="383"/>
    </location>
</feature>
<dbReference type="RefSeq" id="XP_030376200.1">
    <property type="nucleotide sequence ID" value="XM_030520340.1"/>
</dbReference>
<feature type="compositionally biased region" description="Low complexity" evidence="1">
    <location>
        <begin position="166"/>
        <end position="178"/>
    </location>
</feature>
<keyword evidence="2" id="KW-1185">Reference proteome</keyword>
<feature type="region of interest" description="Disordered" evidence="1">
    <location>
        <begin position="303"/>
        <end position="322"/>
    </location>
</feature>
<reference evidence="3" key="1">
    <citation type="submission" date="2025-08" db="UniProtKB">
        <authorList>
            <consortium name="RefSeq"/>
        </authorList>
    </citation>
    <scope>IDENTIFICATION</scope>
    <source>
        <strain evidence="3">11010-0011.00</strain>
        <tissue evidence="3">Whole body</tissue>
    </source>
</reference>
<evidence type="ECO:0000313" key="3">
    <source>
        <dbReference type="RefSeq" id="XP_030376200.1"/>
    </source>
</evidence>
<accession>A0A6J2TL19</accession>
<gene>
    <name evidence="3" type="primary">LOC115625318</name>
</gene>
<proteinExistence type="predicted"/>
<evidence type="ECO:0000256" key="1">
    <source>
        <dbReference type="SAM" id="MobiDB-lite"/>
    </source>
</evidence>
<sequence length="449" mass="51062">MSARLFRSYFATEQRYNTSGDIEGNDDDELLYPYSCSNKDNRDEMAHVKQKTNGEPDIEKDDDDSESLQDVPFSSSSVDRSSIGSSIPWADDAIKKNKLDWDRVERMLSGEEALPEQEPDLRHEIADWQRKFPSLVGRKVQPLKQQSFDSSSSHHQHRMIDDSGDIDSMSNLSLNSLSDDNDDDDGFLTPTADRQLGQIKYQDSRQQYLRSTQPHTLMDVLDKDLRITSVKLRSRERTNQPHLQTQYPQQPLHDTHSATASRSRLRMPPILNVLDSNRRFRGLLNNRSFVQLTQVQQQQQLQAKSAALTHANSAERQGNRSAWHMPMAAASFSSRFFNNKNAIVLPSLNRQRNFSMATATTSQSNSSGGGAHNSHSNSSSLNGRRPMERQQQYPHQFYHHRQFNAPTNSSNTPSTGRSISAAVHHPRPSEYVNSAFYIPYSASKFKAFK</sequence>
<feature type="compositionally biased region" description="Low complexity" evidence="1">
    <location>
        <begin position="74"/>
        <end position="86"/>
    </location>
</feature>